<reference evidence="1 2" key="1">
    <citation type="submission" date="2020-10" db="EMBL/GenBank/DDBJ databases">
        <title>The Coptis chinensis genome and diversification of protoberbering-type alkaloids.</title>
        <authorList>
            <person name="Wang B."/>
            <person name="Shu S."/>
            <person name="Song C."/>
            <person name="Liu Y."/>
        </authorList>
    </citation>
    <scope>NUCLEOTIDE SEQUENCE [LARGE SCALE GENOMIC DNA]</scope>
    <source>
        <strain evidence="1">HL-2020</strain>
        <tissue evidence="1">Leaf</tissue>
    </source>
</reference>
<dbReference type="EMBL" id="JADFTS010000008">
    <property type="protein sequence ID" value="KAF9591318.1"/>
    <property type="molecule type" value="Genomic_DNA"/>
</dbReference>
<comment type="caution">
    <text evidence="1">The sequence shown here is derived from an EMBL/GenBank/DDBJ whole genome shotgun (WGS) entry which is preliminary data.</text>
</comment>
<dbReference type="Proteomes" id="UP000631114">
    <property type="component" value="Unassembled WGS sequence"/>
</dbReference>
<accession>A0A835H4B4</accession>
<name>A0A835H4B4_9MAGN</name>
<evidence type="ECO:0000313" key="1">
    <source>
        <dbReference type="EMBL" id="KAF9591318.1"/>
    </source>
</evidence>
<gene>
    <name evidence="1" type="ORF">IFM89_003941</name>
</gene>
<organism evidence="1 2">
    <name type="scientific">Coptis chinensis</name>
    <dbReference type="NCBI Taxonomy" id="261450"/>
    <lineage>
        <taxon>Eukaryota</taxon>
        <taxon>Viridiplantae</taxon>
        <taxon>Streptophyta</taxon>
        <taxon>Embryophyta</taxon>
        <taxon>Tracheophyta</taxon>
        <taxon>Spermatophyta</taxon>
        <taxon>Magnoliopsida</taxon>
        <taxon>Ranunculales</taxon>
        <taxon>Ranunculaceae</taxon>
        <taxon>Coptidoideae</taxon>
        <taxon>Coptis</taxon>
    </lineage>
</organism>
<keyword evidence="2" id="KW-1185">Reference proteome</keyword>
<evidence type="ECO:0000313" key="2">
    <source>
        <dbReference type="Proteomes" id="UP000631114"/>
    </source>
</evidence>
<sequence length="125" mass="13968">MLSSKREQRKILGFGKLVIKNGLCFKSTAVKDETCNFFRVGAASSRRGEEMFEFGGIGAMARLRCSSRVPSDSWYQRCLLSSGHSEQVATSTNKEIDGRIPNYPNLPPQLICQLHNVTMHVSLML</sequence>
<dbReference type="AlphaFoldDB" id="A0A835H4B4"/>
<protein>
    <submittedName>
        <fullName evidence="1">Uncharacterized protein</fullName>
    </submittedName>
</protein>
<proteinExistence type="predicted"/>